<feature type="domain" description="OmpA-like" evidence="7">
    <location>
        <begin position="129"/>
        <end position="241"/>
    </location>
</feature>
<dbReference type="Proteomes" id="UP000681610">
    <property type="component" value="Unassembled WGS sequence"/>
</dbReference>
<evidence type="ECO:0000256" key="4">
    <source>
        <dbReference type="PROSITE-ProRule" id="PRU00473"/>
    </source>
</evidence>
<keyword evidence="9" id="KW-1185">Reference proteome</keyword>
<dbReference type="PANTHER" id="PTHR30329">
    <property type="entry name" value="STATOR ELEMENT OF FLAGELLAR MOTOR COMPLEX"/>
    <property type="match status" value="1"/>
</dbReference>
<dbReference type="InterPro" id="IPR006664">
    <property type="entry name" value="OMP_bac"/>
</dbReference>
<name>A0ABS3PUJ0_9FLAO</name>
<comment type="subcellular location">
    <subcellularLocation>
        <location evidence="1">Cell outer membrane</location>
    </subcellularLocation>
</comment>
<feature type="transmembrane region" description="Helical" evidence="6">
    <location>
        <begin position="40"/>
        <end position="59"/>
    </location>
</feature>
<comment type="caution">
    <text evidence="8">The sequence shown here is derived from an EMBL/GenBank/DDBJ whole genome shotgun (WGS) entry which is preliminary data.</text>
</comment>
<dbReference type="RefSeq" id="WP_208057475.1">
    <property type="nucleotide sequence ID" value="NZ_JAGDYP010000001.1"/>
</dbReference>
<dbReference type="PRINTS" id="PR01021">
    <property type="entry name" value="OMPADOMAIN"/>
</dbReference>
<feature type="coiled-coil region" evidence="5">
    <location>
        <begin position="108"/>
        <end position="170"/>
    </location>
</feature>
<dbReference type="InterPro" id="IPR050330">
    <property type="entry name" value="Bact_OuterMem_StrucFunc"/>
</dbReference>
<evidence type="ECO:0000256" key="3">
    <source>
        <dbReference type="ARBA" id="ARBA00023237"/>
    </source>
</evidence>
<evidence type="ECO:0000256" key="1">
    <source>
        <dbReference type="ARBA" id="ARBA00004442"/>
    </source>
</evidence>
<evidence type="ECO:0000256" key="6">
    <source>
        <dbReference type="SAM" id="Phobius"/>
    </source>
</evidence>
<keyword evidence="3" id="KW-0998">Cell outer membrane</keyword>
<dbReference type="SUPFAM" id="SSF103088">
    <property type="entry name" value="OmpA-like"/>
    <property type="match status" value="1"/>
</dbReference>
<dbReference type="PANTHER" id="PTHR30329:SF21">
    <property type="entry name" value="LIPOPROTEIN YIAD-RELATED"/>
    <property type="match status" value="1"/>
</dbReference>
<keyword evidence="2 4" id="KW-0472">Membrane</keyword>
<evidence type="ECO:0000313" key="8">
    <source>
        <dbReference type="EMBL" id="MBO1882995.1"/>
    </source>
</evidence>
<accession>A0ABS3PUJ0</accession>
<keyword evidence="6" id="KW-0812">Transmembrane</keyword>
<dbReference type="CDD" id="cd07185">
    <property type="entry name" value="OmpA_C-like"/>
    <property type="match status" value="1"/>
</dbReference>
<dbReference type="InterPro" id="IPR006665">
    <property type="entry name" value="OmpA-like"/>
</dbReference>
<evidence type="ECO:0000256" key="5">
    <source>
        <dbReference type="SAM" id="Coils"/>
    </source>
</evidence>
<dbReference type="EMBL" id="JAGDYP010000001">
    <property type="protein sequence ID" value="MBO1882995.1"/>
    <property type="molecule type" value="Genomic_DNA"/>
</dbReference>
<evidence type="ECO:0000256" key="2">
    <source>
        <dbReference type="ARBA" id="ARBA00023136"/>
    </source>
</evidence>
<gene>
    <name evidence="8" type="ORF">J4N46_00730</name>
</gene>
<keyword evidence="5" id="KW-0175">Coiled coil</keyword>
<reference evidence="8 9" key="1">
    <citation type="submission" date="2021-03" db="EMBL/GenBank/DDBJ databases">
        <title>Isolation and description of Capnocytophaga bilenii sp. nov., a novel Capnocytophaga species, isolated from a gingivitis subject.</title>
        <authorList>
            <person name="Antezack A."/>
            <person name="Monnet-Corti V."/>
            <person name="La Scola B."/>
        </authorList>
    </citation>
    <scope>NUCLEOTIDE SEQUENCE [LARGE SCALE GENOMIC DNA]</scope>
    <source>
        <strain evidence="8 9">Marseille-Q4570</strain>
    </source>
</reference>
<sequence>MSEKCIKCSKMIPDEQVSNGKQTSQGFVCANCNRKKKGGIIVGALIVAALLGSGGYWYYNQPLDIPNNYKGAGEADDVINPTTPDEPTFNWQTSLAVSSPLTNVGGTIENLESFKRQMEENLKNAEANKNTEIAIPSIGVLFEKGSYVLKQEAEDLLKEFAKTYLQTNKQATLLIEGYTCDLGTDKLNDRLSERRAETIKNNLIAEGLPADKVETKWYGESLYGTLYKGREENRRVNVSIK</sequence>
<evidence type="ECO:0000313" key="9">
    <source>
        <dbReference type="Proteomes" id="UP000681610"/>
    </source>
</evidence>
<proteinExistence type="predicted"/>
<dbReference type="Gene3D" id="3.30.1330.60">
    <property type="entry name" value="OmpA-like domain"/>
    <property type="match status" value="1"/>
</dbReference>
<dbReference type="Pfam" id="PF00691">
    <property type="entry name" value="OmpA"/>
    <property type="match status" value="1"/>
</dbReference>
<dbReference type="PROSITE" id="PS51123">
    <property type="entry name" value="OMPA_2"/>
    <property type="match status" value="1"/>
</dbReference>
<dbReference type="InterPro" id="IPR036737">
    <property type="entry name" value="OmpA-like_sf"/>
</dbReference>
<organism evidence="8 9">
    <name type="scientific">Capnocytophaga bilenii</name>
    <dbReference type="NCBI Taxonomy" id="2819369"/>
    <lineage>
        <taxon>Bacteria</taxon>
        <taxon>Pseudomonadati</taxon>
        <taxon>Bacteroidota</taxon>
        <taxon>Flavobacteriia</taxon>
        <taxon>Flavobacteriales</taxon>
        <taxon>Flavobacteriaceae</taxon>
        <taxon>Capnocytophaga</taxon>
    </lineage>
</organism>
<protein>
    <submittedName>
        <fullName evidence="8">OmpA family protein</fullName>
    </submittedName>
</protein>
<keyword evidence="6" id="KW-1133">Transmembrane helix</keyword>
<evidence type="ECO:0000259" key="7">
    <source>
        <dbReference type="PROSITE" id="PS51123"/>
    </source>
</evidence>